<dbReference type="STRING" id="192814.GCA_900166575_01627"/>
<sequence length="85" mass="10190">MKNRSVAQNEFEAELVRLKEKFSLLERRLSLKADEVVHTMAVSHRREIDGLKDEVFRLREELKKVRKEQKRNFTGGVIKRQRRVV</sequence>
<dbReference type="AlphaFoldDB" id="A0A4Z0H611"/>
<keyword evidence="1" id="KW-0175">Coiled coil</keyword>
<feature type="coiled-coil region" evidence="1">
    <location>
        <begin position="8"/>
        <end position="68"/>
    </location>
</feature>
<dbReference type="Proteomes" id="UP000297982">
    <property type="component" value="Unassembled WGS sequence"/>
</dbReference>
<comment type="caution">
    <text evidence="2">The sequence shown here is derived from an EMBL/GenBank/DDBJ whole genome shotgun (WGS) entry which is preliminary data.</text>
</comment>
<reference evidence="2 3" key="1">
    <citation type="journal article" date="2003" name="Int. J. Syst. Evol. Microbiol.">
        <title>Halobacillus salinus sp. nov., isolated from a salt lake on the coast of the East Sea in Korea.</title>
        <authorList>
            <person name="Yoon J.H."/>
            <person name="Kang K.H."/>
            <person name="Park Y.H."/>
        </authorList>
    </citation>
    <scope>NUCLEOTIDE SEQUENCE [LARGE SCALE GENOMIC DNA]</scope>
    <source>
        <strain evidence="2 3">HSL-3</strain>
    </source>
</reference>
<evidence type="ECO:0000313" key="3">
    <source>
        <dbReference type="Proteomes" id="UP000297982"/>
    </source>
</evidence>
<proteinExistence type="predicted"/>
<accession>A0A4Z0H611</accession>
<organism evidence="2 3">
    <name type="scientific">Halobacillus salinus</name>
    <dbReference type="NCBI Taxonomy" id="192814"/>
    <lineage>
        <taxon>Bacteria</taxon>
        <taxon>Bacillati</taxon>
        <taxon>Bacillota</taxon>
        <taxon>Bacilli</taxon>
        <taxon>Bacillales</taxon>
        <taxon>Bacillaceae</taxon>
        <taxon>Halobacillus</taxon>
    </lineage>
</organism>
<name>A0A4Z0H611_9BACI</name>
<evidence type="ECO:0000256" key="1">
    <source>
        <dbReference type="SAM" id="Coils"/>
    </source>
</evidence>
<dbReference type="EMBL" id="SRJC01000001">
    <property type="protein sequence ID" value="TGB04565.1"/>
    <property type="molecule type" value="Genomic_DNA"/>
</dbReference>
<dbReference type="RefSeq" id="WP_135326960.1">
    <property type="nucleotide sequence ID" value="NZ_SRJC01000001.1"/>
</dbReference>
<protein>
    <submittedName>
        <fullName evidence="2">Uncharacterized protein</fullName>
    </submittedName>
</protein>
<gene>
    <name evidence="2" type="ORF">E4663_06115</name>
</gene>
<evidence type="ECO:0000313" key="2">
    <source>
        <dbReference type="EMBL" id="TGB04565.1"/>
    </source>
</evidence>
<keyword evidence="3" id="KW-1185">Reference proteome</keyword>